<gene>
    <name evidence="2" type="ORF">LB452_02155</name>
</gene>
<sequence>MKEKPLVTFALLAYNQEKYIREAIKGALSQTYKPLEIIISDDSSTDNTFEIIREIISEYDGLHKVIVRQNNINQGLIQHVNYITSIMKGEILVFAAGDDISIPNRTQKLVSKFVDNPKALLVHSEVTEITENGSDIGKGSPPLGTKYEIENVTKSTGLYIGATGAVRKVLPQYFGPITFENTYEDQIYGFRAVLIGEIEFIKEKLVKYRVNVGISSNSLISIKGLKERRKLIAHRIDTFMQRKLDLNKSKHLKFNYLNKIITYEISLANARYEFYDSKLHFAYKLVSRQFMTYFNAFYIEAKYLIKLRLNNLKHLFN</sequence>
<dbReference type="PANTHER" id="PTHR22916:SF3">
    <property type="entry name" value="UDP-GLCNAC:BETAGAL BETA-1,3-N-ACETYLGLUCOSAMINYLTRANSFERASE-LIKE PROTEIN 1"/>
    <property type="match status" value="1"/>
</dbReference>
<accession>A0ABS7XGS3</accession>
<dbReference type="PANTHER" id="PTHR22916">
    <property type="entry name" value="GLYCOSYLTRANSFERASE"/>
    <property type="match status" value="1"/>
</dbReference>
<name>A0ABS7XGS3_9FLAO</name>
<dbReference type="Pfam" id="PF00535">
    <property type="entry name" value="Glycos_transf_2"/>
    <property type="match status" value="1"/>
</dbReference>
<dbReference type="RefSeq" id="WP_224460076.1">
    <property type="nucleotide sequence ID" value="NZ_JAIQZE010000001.1"/>
</dbReference>
<evidence type="ECO:0000313" key="3">
    <source>
        <dbReference type="Proteomes" id="UP001199314"/>
    </source>
</evidence>
<keyword evidence="3" id="KW-1185">Reference proteome</keyword>
<dbReference type="InterPro" id="IPR001173">
    <property type="entry name" value="Glyco_trans_2-like"/>
</dbReference>
<dbReference type="GO" id="GO:0016757">
    <property type="term" value="F:glycosyltransferase activity"/>
    <property type="evidence" value="ECO:0007669"/>
    <property type="project" value="UniProtKB-KW"/>
</dbReference>
<comment type="caution">
    <text evidence="2">The sequence shown here is derived from an EMBL/GenBank/DDBJ whole genome shotgun (WGS) entry which is preliminary data.</text>
</comment>
<proteinExistence type="predicted"/>
<protein>
    <submittedName>
        <fullName evidence="2">Glycosyltransferase</fullName>
        <ecNumber evidence="2">2.4.-.-</ecNumber>
    </submittedName>
</protein>
<organism evidence="2 3">
    <name type="scientific">Psychroflexus longus</name>
    <dbReference type="NCBI Taxonomy" id="2873596"/>
    <lineage>
        <taxon>Bacteria</taxon>
        <taxon>Pseudomonadati</taxon>
        <taxon>Bacteroidota</taxon>
        <taxon>Flavobacteriia</taxon>
        <taxon>Flavobacteriales</taxon>
        <taxon>Flavobacteriaceae</taxon>
        <taxon>Psychroflexus</taxon>
    </lineage>
</organism>
<dbReference type="Gene3D" id="3.90.550.10">
    <property type="entry name" value="Spore Coat Polysaccharide Biosynthesis Protein SpsA, Chain A"/>
    <property type="match status" value="1"/>
</dbReference>
<keyword evidence="2" id="KW-0808">Transferase</keyword>
<evidence type="ECO:0000259" key="1">
    <source>
        <dbReference type="Pfam" id="PF00535"/>
    </source>
</evidence>
<reference evidence="3" key="1">
    <citation type="submission" date="2023-07" db="EMBL/GenBank/DDBJ databases">
        <title>Novel species isolated from saline lakes on Tibetan Plateau.</title>
        <authorList>
            <person name="Lu H."/>
        </authorList>
    </citation>
    <scope>NUCLEOTIDE SEQUENCE [LARGE SCALE GENOMIC DNA]</scope>
    <source>
        <strain evidence="3">CAK8W</strain>
    </source>
</reference>
<evidence type="ECO:0000313" key="2">
    <source>
        <dbReference type="EMBL" id="MBZ9777714.1"/>
    </source>
</evidence>
<dbReference type="Proteomes" id="UP001199314">
    <property type="component" value="Unassembled WGS sequence"/>
</dbReference>
<dbReference type="SUPFAM" id="SSF53448">
    <property type="entry name" value="Nucleotide-diphospho-sugar transferases"/>
    <property type="match status" value="1"/>
</dbReference>
<dbReference type="EMBL" id="JAIQZE010000001">
    <property type="protein sequence ID" value="MBZ9777714.1"/>
    <property type="molecule type" value="Genomic_DNA"/>
</dbReference>
<keyword evidence="2" id="KW-0328">Glycosyltransferase</keyword>
<feature type="domain" description="Glycosyltransferase 2-like" evidence="1">
    <location>
        <begin position="12"/>
        <end position="135"/>
    </location>
</feature>
<dbReference type="EC" id="2.4.-.-" evidence="2"/>
<dbReference type="InterPro" id="IPR029044">
    <property type="entry name" value="Nucleotide-diphossugar_trans"/>
</dbReference>